<keyword evidence="4" id="KW-1185">Reference proteome</keyword>
<dbReference type="Pfam" id="PF20087">
    <property type="entry name" value="DUF6479"/>
    <property type="match status" value="1"/>
</dbReference>
<gene>
    <name evidence="3" type="ORF">G6045_08575</name>
</gene>
<comment type="caution">
    <text evidence="3">The sequence shown here is derived from an EMBL/GenBank/DDBJ whole genome shotgun (WGS) entry which is preliminary data.</text>
</comment>
<organism evidence="3 4">
    <name type="scientific">Streptomyces mesophilus</name>
    <dbReference type="NCBI Taxonomy" id="1775132"/>
    <lineage>
        <taxon>Bacteria</taxon>
        <taxon>Bacillati</taxon>
        <taxon>Actinomycetota</taxon>
        <taxon>Actinomycetes</taxon>
        <taxon>Kitasatosporales</taxon>
        <taxon>Streptomycetaceae</taxon>
        <taxon>Streptomyces</taxon>
    </lineage>
</organism>
<keyword evidence="2" id="KW-0472">Membrane</keyword>
<feature type="region of interest" description="Disordered" evidence="1">
    <location>
        <begin position="42"/>
        <end position="85"/>
    </location>
</feature>
<evidence type="ECO:0000256" key="1">
    <source>
        <dbReference type="SAM" id="MobiDB-lite"/>
    </source>
</evidence>
<protein>
    <submittedName>
        <fullName evidence="3">Uncharacterized protein</fullName>
    </submittedName>
</protein>
<sequence>MQTHSTTTVLAASSTAPLTLIIVGVVLVLSLIALFIVGQRRSVRRTASQPPTTPGHSPGPSGDQARRGTGWQTPDDDPEQGNPHR</sequence>
<feature type="transmembrane region" description="Helical" evidence="2">
    <location>
        <begin position="16"/>
        <end position="37"/>
    </location>
</feature>
<proteinExistence type="predicted"/>
<evidence type="ECO:0000256" key="2">
    <source>
        <dbReference type="SAM" id="Phobius"/>
    </source>
</evidence>
<dbReference type="Proteomes" id="UP000481109">
    <property type="component" value="Unassembled WGS sequence"/>
</dbReference>
<evidence type="ECO:0000313" key="3">
    <source>
        <dbReference type="EMBL" id="NGO75730.1"/>
    </source>
</evidence>
<dbReference type="InterPro" id="IPR045513">
    <property type="entry name" value="DUF6479"/>
</dbReference>
<dbReference type="RefSeq" id="WP_165331241.1">
    <property type="nucleotide sequence ID" value="NZ_JAAKZW010000019.1"/>
</dbReference>
<evidence type="ECO:0000313" key="4">
    <source>
        <dbReference type="Proteomes" id="UP000481109"/>
    </source>
</evidence>
<dbReference type="EMBL" id="JAAKZW010000019">
    <property type="protein sequence ID" value="NGO75730.1"/>
    <property type="molecule type" value="Genomic_DNA"/>
</dbReference>
<name>A0A6G4XFV6_9ACTN</name>
<keyword evidence="2" id="KW-0812">Transmembrane</keyword>
<dbReference type="AlphaFoldDB" id="A0A6G4XFV6"/>
<keyword evidence="2" id="KW-1133">Transmembrane helix</keyword>
<accession>A0A6G4XFV6</accession>
<reference evidence="3 4" key="1">
    <citation type="submission" date="2020-02" db="EMBL/GenBank/DDBJ databases">
        <title>Whole-genome analyses of novel actinobacteria.</title>
        <authorList>
            <person name="Sahin N."/>
            <person name="Tokatli A."/>
        </authorList>
    </citation>
    <scope>NUCLEOTIDE SEQUENCE [LARGE SCALE GENOMIC DNA]</scope>
    <source>
        <strain evidence="3 4">YC504</strain>
    </source>
</reference>